<comment type="catalytic activity">
    <reaction evidence="1">
        <text>(2R,3S)-3-isopropylmalate = (2S)-2-isopropylmalate</text>
        <dbReference type="Rhea" id="RHEA:32287"/>
        <dbReference type="ChEBI" id="CHEBI:1178"/>
        <dbReference type="ChEBI" id="CHEBI:35121"/>
        <dbReference type="EC" id="4.2.1.33"/>
    </reaction>
</comment>
<accession>A0A2A2M5V8</accession>
<feature type="domain" description="Aconitase/3-isopropylmalate dehydratase large subunit alpha/beta/alpha" evidence="14">
    <location>
        <begin position="1"/>
        <end position="76"/>
    </location>
</feature>
<proteinExistence type="predicted"/>
<dbReference type="Gene3D" id="3.30.499.10">
    <property type="entry name" value="Aconitase, domain 3"/>
    <property type="match status" value="1"/>
</dbReference>
<dbReference type="STRING" id="2018661.A0A2A2M5V8"/>
<evidence type="ECO:0000256" key="5">
    <source>
        <dbReference type="ARBA" id="ARBA00011998"/>
    </source>
</evidence>
<evidence type="ECO:0000256" key="2">
    <source>
        <dbReference type="ARBA" id="ARBA00001966"/>
    </source>
</evidence>
<evidence type="ECO:0000256" key="6">
    <source>
        <dbReference type="ARBA" id="ARBA00022430"/>
    </source>
</evidence>
<evidence type="ECO:0000256" key="1">
    <source>
        <dbReference type="ARBA" id="ARBA00000491"/>
    </source>
</evidence>
<dbReference type="PANTHER" id="PTHR43822:SF9">
    <property type="entry name" value="3-ISOPROPYLMALATE DEHYDRATASE"/>
    <property type="match status" value="1"/>
</dbReference>
<gene>
    <name evidence="15" type="ORF">WR25_16937</name>
</gene>
<dbReference type="SUPFAM" id="SSF53732">
    <property type="entry name" value="Aconitase iron-sulfur domain"/>
    <property type="match status" value="1"/>
</dbReference>
<comment type="caution">
    <text evidence="15">The sequence shown here is derived from an EMBL/GenBank/DDBJ whole genome shotgun (WGS) entry which is preliminary data.</text>
</comment>
<sequence length="78" mass="8394">MSIEAGARVGLVAVDDTTVNYVEGRPYAPKGEQWTQAIETWKGLVSDADAVFDTVVELDAAQIKPQVSWGTSPEMVPT</sequence>
<dbReference type="AlphaFoldDB" id="A0A2A2M5V8"/>
<comment type="function">
    <text evidence="3">Catalyzes the isomerization between 2-isopropylmalate and 3-isopropylmalate, via the formation of 2-isopropylmaleate.</text>
</comment>
<dbReference type="Proteomes" id="UP000218231">
    <property type="component" value="Unassembled WGS sequence"/>
</dbReference>
<dbReference type="OrthoDB" id="2279155at2759"/>
<evidence type="ECO:0000256" key="4">
    <source>
        <dbReference type="ARBA" id="ARBA00004729"/>
    </source>
</evidence>
<dbReference type="EMBL" id="LIAE01003068">
    <property type="protein sequence ID" value="PAV93888.1"/>
    <property type="molecule type" value="Genomic_DNA"/>
</dbReference>
<dbReference type="GO" id="GO:0009098">
    <property type="term" value="P:L-leucine biosynthetic process"/>
    <property type="evidence" value="ECO:0007669"/>
    <property type="project" value="UniProtKB-KW"/>
</dbReference>
<keyword evidence="12" id="KW-0456">Lyase</keyword>
<evidence type="ECO:0000259" key="14">
    <source>
        <dbReference type="Pfam" id="PF00330"/>
    </source>
</evidence>
<comment type="cofactor">
    <cofactor evidence="2">
        <name>[4Fe-4S] cluster</name>
        <dbReference type="ChEBI" id="CHEBI:49883"/>
    </cofactor>
</comment>
<evidence type="ECO:0000256" key="8">
    <source>
        <dbReference type="ARBA" id="ARBA00022605"/>
    </source>
</evidence>
<evidence type="ECO:0000256" key="11">
    <source>
        <dbReference type="ARBA" id="ARBA00023014"/>
    </source>
</evidence>
<evidence type="ECO:0000313" key="16">
    <source>
        <dbReference type="Proteomes" id="UP000218231"/>
    </source>
</evidence>
<dbReference type="PANTHER" id="PTHR43822">
    <property type="entry name" value="HOMOACONITASE, MITOCHONDRIAL-RELATED"/>
    <property type="match status" value="1"/>
</dbReference>
<evidence type="ECO:0000256" key="7">
    <source>
        <dbReference type="ARBA" id="ARBA00022485"/>
    </source>
</evidence>
<keyword evidence="11" id="KW-0411">Iron-sulfur</keyword>
<evidence type="ECO:0000256" key="9">
    <source>
        <dbReference type="ARBA" id="ARBA00022723"/>
    </source>
</evidence>
<keyword evidence="16" id="KW-1185">Reference proteome</keyword>
<keyword evidence="8" id="KW-0028">Amino-acid biosynthesis</keyword>
<dbReference type="GO" id="GO:0003861">
    <property type="term" value="F:3-isopropylmalate dehydratase activity"/>
    <property type="evidence" value="ECO:0007669"/>
    <property type="project" value="UniProtKB-EC"/>
</dbReference>
<keyword evidence="6" id="KW-0432">Leucine biosynthesis</keyword>
<reference evidence="15 16" key="1">
    <citation type="journal article" date="2017" name="Curr. Biol.">
        <title>Genome architecture and evolution of a unichromosomal asexual nematode.</title>
        <authorList>
            <person name="Fradin H."/>
            <person name="Zegar C."/>
            <person name="Gutwein M."/>
            <person name="Lucas J."/>
            <person name="Kovtun M."/>
            <person name="Corcoran D."/>
            <person name="Baugh L.R."/>
            <person name="Kiontke K."/>
            <person name="Gunsalus K."/>
            <person name="Fitch D.H."/>
            <person name="Piano F."/>
        </authorList>
    </citation>
    <scope>NUCLEOTIDE SEQUENCE [LARGE SCALE GENOMIC DNA]</scope>
    <source>
        <strain evidence="15">PF1309</strain>
    </source>
</reference>
<keyword evidence="13" id="KW-0100">Branched-chain amino acid biosynthesis</keyword>
<protein>
    <recommendedName>
        <fullName evidence="5">3-isopropylmalate dehydratase</fullName>
        <ecNumber evidence="5">4.2.1.33</ecNumber>
    </recommendedName>
</protein>
<dbReference type="InterPro" id="IPR015931">
    <property type="entry name" value="Acnase/IPM_dHydase_lsu_aba_1/3"/>
</dbReference>
<dbReference type="InterPro" id="IPR050067">
    <property type="entry name" value="IPM_dehydratase_rel_enz"/>
</dbReference>
<keyword evidence="10" id="KW-0408">Iron</keyword>
<evidence type="ECO:0000313" key="15">
    <source>
        <dbReference type="EMBL" id="PAV93888.1"/>
    </source>
</evidence>
<dbReference type="EC" id="4.2.1.33" evidence="5"/>
<evidence type="ECO:0000256" key="3">
    <source>
        <dbReference type="ARBA" id="ARBA00002695"/>
    </source>
</evidence>
<dbReference type="Pfam" id="PF00330">
    <property type="entry name" value="Aconitase"/>
    <property type="match status" value="1"/>
</dbReference>
<dbReference type="GO" id="GO:0046872">
    <property type="term" value="F:metal ion binding"/>
    <property type="evidence" value="ECO:0007669"/>
    <property type="project" value="UniProtKB-KW"/>
</dbReference>
<dbReference type="InterPro" id="IPR001030">
    <property type="entry name" value="Acoase/IPM_deHydtase_lsu_aba"/>
</dbReference>
<dbReference type="GO" id="GO:0051539">
    <property type="term" value="F:4 iron, 4 sulfur cluster binding"/>
    <property type="evidence" value="ECO:0007669"/>
    <property type="project" value="UniProtKB-KW"/>
</dbReference>
<evidence type="ECO:0000256" key="13">
    <source>
        <dbReference type="ARBA" id="ARBA00023304"/>
    </source>
</evidence>
<evidence type="ECO:0000256" key="12">
    <source>
        <dbReference type="ARBA" id="ARBA00023239"/>
    </source>
</evidence>
<keyword evidence="7" id="KW-0004">4Fe-4S</keyword>
<keyword evidence="9" id="KW-0479">Metal-binding</keyword>
<comment type="pathway">
    <text evidence="4">Amino-acid biosynthesis; L-leucine biosynthesis; L-leucine from 3-methyl-2-oxobutanoate: step 2/4.</text>
</comment>
<dbReference type="InterPro" id="IPR036008">
    <property type="entry name" value="Aconitase_4Fe-4S_dom"/>
</dbReference>
<organism evidence="15 16">
    <name type="scientific">Diploscapter pachys</name>
    <dbReference type="NCBI Taxonomy" id="2018661"/>
    <lineage>
        <taxon>Eukaryota</taxon>
        <taxon>Metazoa</taxon>
        <taxon>Ecdysozoa</taxon>
        <taxon>Nematoda</taxon>
        <taxon>Chromadorea</taxon>
        <taxon>Rhabditida</taxon>
        <taxon>Rhabditina</taxon>
        <taxon>Rhabditomorpha</taxon>
        <taxon>Rhabditoidea</taxon>
        <taxon>Rhabditidae</taxon>
        <taxon>Diploscapter</taxon>
    </lineage>
</organism>
<evidence type="ECO:0000256" key="10">
    <source>
        <dbReference type="ARBA" id="ARBA00023004"/>
    </source>
</evidence>
<name>A0A2A2M5V8_9BILA</name>